<feature type="region of interest" description="Disordered" evidence="1">
    <location>
        <begin position="10"/>
        <end position="33"/>
    </location>
</feature>
<feature type="transmembrane region" description="Helical" evidence="2">
    <location>
        <begin position="40"/>
        <end position="64"/>
    </location>
</feature>
<name>A0A448ZQX8_9STRA</name>
<organism evidence="3 4">
    <name type="scientific">Pseudo-nitzschia multistriata</name>
    <dbReference type="NCBI Taxonomy" id="183589"/>
    <lineage>
        <taxon>Eukaryota</taxon>
        <taxon>Sar</taxon>
        <taxon>Stramenopiles</taxon>
        <taxon>Ochrophyta</taxon>
        <taxon>Bacillariophyta</taxon>
        <taxon>Bacillariophyceae</taxon>
        <taxon>Bacillariophycidae</taxon>
        <taxon>Bacillariales</taxon>
        <taxon>Bacillariaceae</taxon>
        <taxon>Pseudo-nitzschia</taxon>
    </lineage>
</organism>
<dbReference type="InterPro" id="IPR023214">
    <property type="entry name" value="HAD_sf"/>
</dbReference>
<protein>
    <submittedName>
        <fullName evidence="3">Uncharacterized protein</fullName>
    </submittedName>
</protein>
<reference evidence="3 4" key="1">
    <citation type="submission" date="2019-01" db="EMBL/GenBank/DDBJ databases">
        <authorList>
            <person name="Ferrante I. M."/>
        </authorList>
    </citation>
    <scope>NUCLEOTIDE SEQUENCE [LARGE SCALE GENOMIC DNA]</scope>
    <source>
        <strain evidence="3 4">B856</strain>
    </source>
</reference>
<dbReference type="PANTHER" id="PTHR12725">
    <property type="entry name" value="HALOACID DEHALOGENASE-LIKE HYDROLASE"/>
    <property type="match status" value="1"/>
</dbReference>
<evidence type="ECO:0000256" key="1">
    <source>
        <dbReference type="SAM" id="MobiDB-lite"/>
    </source>
</evidence>
<dbReference type="PANTHER" id="PTHR12725:SF117">
    <property type="entry name" value="HALOACID DEHALOGENASE-LIKE HYDROLASE"/>
    <property type="match status" value="1"/>
</dbReference>
<evidence type="ECO:0000256" key="2">
    <source>
        <dbReference type="SAM" id="Phobius"/>
    </source>
</evidence>
<dbReference type="Gene3D" id="3.40.50.1000">
    <property type="entry name" value="HAD superfamily/HAD-like"/>
    <property type="match status" value="1"/>
</dbReference>
<dbReference type="EMBL" id="CAACVS010000647">
    <property type="protein sequence ID" value="VEU44461.1"/>
    <property type="molecule type" value="Genomic_DNA"/>
</dbReference>
<proteinExistence type="predicted"/>
<gene>
    <name evidence="3" type="ORF">PSNMU_V1.4_AUG-EV-PASAV3_0116170</name>
</gene>
<evidence type="ECO:0000313" key="4">
    <source>
        <dbReference type="Proteomes" id="UP000291116"/>
    </source>
</evidence>
<dbReference type="Pfam" id="PF00702">
    <property type="entry name" value="Hydrolase"/>
    <property type="match status" value="1"/>
</dbReference>
<dbReference type="InterPro" id="IPR036412">
    <property type="entry name" value="HAD-like_sf"/>
</dbReference>
<dbReference type="AlphaFoldDB" id="A0A448ZQX8"/>
<keyword evidence="2" id="KW-0812">Transmembrane</keyword>
<dbReference type="SFLD" id="SFLDG01129">
    <property type="entry name" value="C1.5:_HAD__Beta-PGM__Phosphata"/>
    <property type="match status" value="1"/>
</dbReference>
<keyword evidence="2" id="KW-1133">Transmembrane helix</keyword>
<sequence length="362" mass="38458">MLRTAAATAAAATTTAAPTSPHRRRHPTGSLSKRPRSGVVLLLIAILLGSTTHTMLPASARAAASAAGRTALRRSSSSSAGGDKVTTIVFDVDDTLYDVASGFTAHRNGEVVWRFMVDRLGFPDTATARAVRDEYFAVYHSTAKALTVARAEGRFPEGAPAFDPKDLSSYWVDHLDYGKLFGTRAHPTEEAAKKAKAAFGAALAECPCELVAFSNGPRSYVLKVLDRLSLLELFGTGRSSRDGALVWGVDDVLPHCKPEAAAFSAVFGELNAKRRDAGHHDEVVPEECVMVEDSMKNLRAAKALGMKTVLITGTGEEGRILPGDAPSSEDPAVDAAFATVEEMVDGLPGLWRDPPVFEPPKG</sequence>
<keyword evidence="2" id="KW-0472">Membrane</keyword>
<dbReference type="SFLD" id="SFLDS00003">
    <property type="entry name" value="Haloacid_Dehalogenase"/>
    <property type="match status" value="1"/>
</dbReference>
<dbReference type="OrthoDB" id="1065058at2759"/>
<accession>A0A448ZQX8</accession>
<dbReference type="SUPFAM" id="SSF56784">
    <property type="entry name" value="HAD-like"/>
    <property type="match status" value="1"/>
</dbReference>
<evidence type="ECO:0000313" key="3">
    <source>
        <dbReference type="EMBL" id="VEU44461.1"/>
    </source>
</evidence>
<dbReference type="Proteomes" id="UP000291116">
    <property type="component" value="Unassembled WGS sequence"/>
</dbReference>
<keyword evidence="4" id="KW-1185">Reference proteome</keyword>